<dbReference type="EMBL" id="JBDFQZ010000006">
    <property type="protein sequence ID" value="KAK9713499.1"/>
    <property type="molecule type" value="Genomic_DNA"/>
</dbReference>
<keyword evidence="2" id="KW-1185">Reference proteome</keyword>
<protein>
    <submittedName>
        <fullName evidence="1">Uncharacterized protein</fullName>
    </submittedName>
</protein>
<proteinExistence type="predicted"/>
<organism evidence="1 2">
    <name type="scientific">Saponaria officinalis</name>
    <name type="common">Common soapwort</name>
    <name type="synonym">Lychnis saponaria</name>
    <dbReference type="NCBI Taxonomy" id="3572"/>
    <lineage>
        <taxon>Eukaryota</taxon>
        <taxon>Viridiplantae</taxon>
        <taxon>Streptophyta</taxon>
        <taxon>Embryophyta</taxon>
        <taxon>Tracheophyta</taxon>
        <taxon>Spermatophyta</taxon>
        <taxon>Magnoliopsida</taxon>
        <taxon>eudicotyledons</taxon>
        <taxon>Gunneridae</taxon>
        <taxon>Pentapetalae</taxon>
        <taxon>Caryophyllales</taxon>
        <taxon>Caryophyllaceae</taxon>
        <taxon>Caryophylleae</taxon>
        <taxon>Saponaria</taxon>
    </lineage>
</organism>
<gene>
    <name evidence="1" type="ORF">RND81_06G031300</name>
</gene>
<sequence length="123" mass="14134">MNKQHPRSFIIANFSQINNIELLQTIGFGNEYILRIYEIIGDDPKQVLVAEPVLSLDNFFAGRLKSFKSQSDEEKSRLHWWKYVVDDFTTIFGGVVQGLIYLDSLDYICGDVYDSIYVTAEKG</sequence>
<dbReference type="AlphaFoldDB" id="A0AAW1K3Y7"/>
<comment type="caution">
    <text evidence="1">The sequence shown here is derived from an EMBL/GenBank/DDBJ whole genome shotgun (WGS) entry which is preliminary data.</text>
</comment>
<evidence type="ECO:0000313" key="2">
    <source>
        <dbReference type="Proteomes" id="UP001443914"/>
    </source>
</evidence>
<name>A0AAW1K3Y7_SAPOF</name>
<evidence type="ECO:0000313" key="1">
    <source>
        <dbReference type="EMBL" id="KAK9713499.1"/>
    </source>
</evidence>
<reference evidence="1" key="1">
    <citation type="submission" date="2024-03" db="EMBL/GenBank/DDBJ databases">
        <title>WGS assembly of Saponaria officinalis var. Norfolk2.</title>
        <authorList>
            <person name="Jenkins J."/>
            <person name="Shu S."/>
            <person name="Grimwood J."/>
            <person name="Barry K."/>
            <person name="Goodstein D."/>
            <person name="Schmutz J."/>
            <person name="Leebens-Mack J."/>
            <person name="Osbourn A."/>
        </authorList>
    </citation>
    <scope>NUCLEOTIDE SEQUENCE [LARGE SCALE GENOMIC DNA]</scope>
    <source>
        <strain evidence="1">JIC</strain>
    </source>
</reference>
<dbReference type="Proteomes" id="UP001443914">
    <property type="component" value="Unassembled WGS sequence"/>
</dbReference>
<accession>A0AAW1K3Y7</accession>